<keyword evidence="2" id="KW-0812">Transmembrane</keyword>
<proteinExistence type="predicted"/>
<name>A0ABR1CZI0_NECAM</name>
<organism evidence="3 4">
    <name type="scientific">Necator americanus</name>
    <name type="common">Human hookworm</name>
    <dbReference type="NCBI Taxonomy" id="51031"/>
    <lineage>
        <taxon>Eukaryota</taxon>
        <taxon>Metazoa</taxon>
        <taxon>Ecdysozoa</taxon>
        <taxon>Nematoda</taxon>
        <taxon>Chromadorea</taxon>
        <taxon>Rhabditida</taxon>
        <taxon>Rhabditina</taxon>
        <taxon>Rhabditomorpha</taxon>
        <taxon>Strongyloidea</taxon>
        <taxon>Ancylostomatidae</taxon>
        <taxon>Bunostominae</taxon>
        <taxon>Necator</taxon>
    </lineage>
</organism>
<feature type="transmembrane region" description="Helical" evidence="2">
    <location>
        <begin position="92"/>
        <end position="111"/>
    </location>
</feature>
<keyword evidence="2" id="KW-1133">Transmembrane helix</keyword>
<evidence type="ECO:0000313" key="3">
    <source>
        <dbReference type="EMBL" id="KAK6742571.1"/>
    </source>
</evidence>
<sequence length="112" mass="12927">MGRVDELIRNNEGTESQRSYYLHVRESPLNLLKAKGLDFEETKENPEPMSHQQTPKRSSETAQETTVDDQSIGKEPSHYNLRQTRRLGNSTLTLNLDTVLVISVTVLRFFMY</sequence>
<evidence type="ECO:0000256" key="2">
    <source>
        <dbReference type="SAM" id="Phobius"/>
    </source>
</evidence>
<dbReference type="EMBL" id="JAVFWL010000003">
    <property type="protein sequence ID" value="KAK6742571.1"/>
    <property type="molecule type" value="Genomic_DNA"/>
</dbReference>
<keyword evidence="2" id="KW-0472">Membrane</keyword>
<feature type="region of interest" description="Disordered" evidence="1">
    <location>
        <begin position="35"/>
        <end position="80"/>
    </location>
</feature>
<gene>
    <name evidence="3" type="primary">Necator_chrIII.g10824</name>
    <name evidence="3" type="ORF">RB195_010059</name>
</gene>
<keyword evidence="4" id="KW-1185">Reference proteome</keyword>
<evidence type="ECO:0000313" key="4">
    <source>
        <dbReference type="Proteomes" id="UP001303046"/>
    </source>
</evidence>
<feature type="compositionally biased region" description="Basic and acidic residues" evidence="1">
    <location>
        <begin position="35"/>
        <end position="46"/>
    </location>
</feature>
<protein>
    <submittedName>
        <fullName evidence="3">Uncharacterized protein</fullName>
    </submittedName>
</protein>
<reference evidence="3 4" key="1">
    <citation type="submission" date="2023-08" db="EMBL/GenBank/DDBJ databases">
        <title>A Necator americanus chromosomal reference genome.</title>
        <authorList>
            <person name="Ilik V."/>
            <person name="Petrzelkova K.J."/>
            <person name="Pardy F."/>
            <person name="Fuh T."/>
            <person name="Niatou-Singa F.S."/>
            <person name="Gouil Q."/>
            <person name="Baker L."/>
            <person name="Ritchie M.E."/>
            <person name="Jex A.R."/>
            <person name="Gazzola D."/>
            <person name="Li H."/>
            <person name="Toshio Fujiwara R."/>
            <person name="Zhan B."/>
            <person name="Aroian R.V."/>
            <person name="Pafco B."/>
            <person name="Schwarz E.M."/>
        </authorList>
    </citation>
    <scope>NUCLEOTIDE SEQUENCE [LARGE SCALE GENOMIC DNA]</scope>
    <source>
        <strain evidence="3 4">Aroian</strain>
        <tissue evidence="3">Whole animal</tissue>
    </source>
</reference>
<accession>A0ABR1CZI0</accession>
<dbReference type="Proteomes" id="UP001303046">
    <property type="component" value="Unassembled WGS sequence"/>
</dbReference>
<comment type="caution">
    <text evidence="3">The sequence shown here is derived from an EMBL/GenBank/DDBJ whole genome shotgun (WGS) entry which is preliminary data.</text>
</comment>
<evidence type="ECO:0000256" key="1">
    <source>
        <dbReference type="SAM" id="MobiDB-lite"/>
    </source>
</evidence>
<feature type="compositionally biased region" description="Polar residues" evidence="1">
    <location>
        <begin position="50"/>
        <end position="69"/>
    </location>
</feature>